<gene>
    <name evidence="3" type="ORF">C2G38_2097649</name>
</gene>
<evidence type="ECO:0000313" key="4">
    <source>
        <dbReference type="Proteomes" id="UP000266673"/>
    </source>
</evidence>
<evidence type="ECO:0000313" key="3">
    <source>
        <dbReference type="EMBL" id="RIB13719.1"/>
    </source>
</evidence>
<sequence>MFSPLLVLSMLLPVSISVVCLSKKFSPTFSLAKVAVVLIILNVYLSCICSRAFRFFGTKALALAP</sequence>
<keyword evidence="1" id="KW-0812">Transmembrane</keyword>
<reference evidence="3 4" key="1">
    <citation type="submission" date="2018-06" db="EMBL/GenBank/DDBJ databases">
        <title>Comparative genomics reveals the genomic features of Rhizophagus irregularis, R. cerebriforme, R. diaphanum and Gigaspora rosea, and their symbiotic lifestyle signature.</title>
        <authorList>
            <person name="Morin E."/>
            <person name="San Clemente H."/>
            <person name="Chen E.C.H."/>
            <person name="De La Providencia I."/>
            <person name="Hainaut M."/>
            <person name="Kuo A."/>
            <person name="Kohler A."/>
            <person name="Murat C."/>
            <person name="Tang N."/>
            <person name="Roy S."/>
            <person name="Loubradou J."/>
            <person name="Henrissat B."/>
            <person name="Grigoriev I.V."/>
            <person name="Corradi N."/>
            <person name="Roux C."/>
            <person name="Martin F.M."/>
        </authorList>
    </citation>
    <scope>NUCLEOTIDE SEQUENCE [LARGE SCALE GENOMIC DNA]</scope>
    <source>
        <strain evidence="3 4">DAOM 194757</strain>
    </source>
</reference>
<evidence type="ECO:0000256" key="2">
    <source>
        <dbReference type="SAM" id="SignalP"/>
    </source>
</evidence>
<feature type="transmembrane region" description="Helical" evidence="1">
    <location>
        <begin position="30"/>
        <end position="49"/>
    </location>
</feature>
<keyword evidence="4" id="KW-1185">Reference proteome</keyword>
<proteinExistence type="predicted"/>
<feature type="chain" id="PRO_5017281444" evidence="2">
    <location>
        <begin position="18"/>
        <end position="65"/>
    </location>
</feature>
<protein>
    <submittedName>
        <fullName evidence="3">Uncharacterized protein</fullName>
    </submittedName>
</protein>
<organism evidence="3 4">
    <name type="scientific">Gigaspora rosea</name>
    <dbReference type="NCBI Taxonomy" id="44941"/>
    <lineage>
        <taxon>Eukaryota</taxon>
        <taxon>Fungi</taxon>
        <taxon>Fungi incertae sedis</taxon>
        <taxon>Mucoromycota</taxon>
        <taxon>Glomeromycotina</taxon>
        <taxon>Glomeromycetes</taxon>
        <taxon>Diversisporales</taxon>
        <taxon>Gigasporaceae</taxon>
        <taxon>Gigaspora</taxon>
    </lineage>
</organism>
<keyword evidence="1" id="KW-0472">Membrane</keyword>
<dbReference type="EMBL" id="QKWP01000897">
    <property type="protein sequence ID" value="RIB13719.1"/>
    <property type="molecule type" value="Genomic_DNA"/>
</dbReference>
<dbReference type="Proteomes" id="UP000266673">
    <property type="component" value="Unassembled WGS sequence"/>
</dbReference>
<comment type="caution">
    <text evidence="3">The sequence shown here is derived from an EMBL/GenBank/DDBJ whole genome shotgun (WGS) entry which is preliminary data.</text>
</comment>
<accession>A0A397UY97</accession>
<evidence type="ECO:0000256" key="1">
    <source>
        <dbReference type="SAM" id="Phobius"/>
    </source>
</evidence>
<keyword evidence="1" id="KW-1133">Transmembrane helix</keyword>
<keyword evidence="2" id="KW-0732">Signal</keyword>
<name>A0A397UY97_9GLOM</name>
<feature type="signal peptide" evidence="2">
    <location>
        <begin position="1"/>
        <end position="17"/>
    </location>
</feature>
<dbReference type="AlphaFoldDB" id="A0A397UY97"/>